<dbReference type="InterPro" id="IPR011146">
    <property type="entry name" value="HIT-like"/>
</dbReference>
<dbReference type="InterPro" id="IPR001310">
    <property type="entry name" value="Histidine_triad_HIT"/>
</dbReference>
<organism evidence="4 5">
    <name type="scientific">Candidatus Taylorbacteria bacterium RIFCSPHIGHO2_02_FULL_43_32b</name>
    <dbReference type="NCBI Taxonomy" id="1802306"/>
    <lineage>
        <taxon>Bacteria</taxon>
        <taxon>Candidatus Tayloriibacteriota</taxon>
    </lineage>
</organism>
<sequence>MHDPDCIFCKIAKGEIPAETVYEDKDFLVFLDIHPQSPGHVQVVPKKHYRWVWDYPNIGKYFEIVKKIAEAQRKAFDTDWILSKIVGDEVPHAHVWVFPNSNVRGDKNAFKENAEKIVDALTS</sequence>
<comment type="caution">
    <text evidence="2">Lacks conserved residue(s) required for the propagation of feature annotation.</text>
</comment>
<dbReference type="GO" id="GO:0003824">
    <property type="term" value="F:catalytic activity"/>
    <property type="evidence" value="ECO:0007669"/>
    <property type="project" value="InterPro"/>
</dbReference>
<evidence type="ECO:0000259" key="3">
    <source>
        <dbReference type="PROSITE" id="PS51084"/>
    </source>
</evidence>
<dbReference type="Pfam" id="PF01230">
    <property type="entry name" value="HIT"/>
    <property type="match status" value="1"/>
</dbReference>
<dbReference type="PANTHER" id="PTHR46648">
    <property type="entry name" value="HIT FAMILY PROTEIN 1"/>
    <property type="match status" value="1"/>
</dbReference>
<dbReference type="EMBL" id="MHRK01000044">
    <property type="protein sequence ID" value="OHA22978.1"/>
    <property type="molecule type" value="Genomic_DNA"/>
</dbReference>
<reference evidence="4 5" key="1">
    <citation type="journal article" date="2016" name="Nat. Commun.">
        <title>Thousands of microbial genomes shed light on interconnected biogeochemical processes in an aquifer system.</title>
        <authorList>
            <person name="Anantharaman K."/>
            <person name="Brown C.T."/>
            <person name="Hug L.A."/>
            <person name="Sharon I."/>
            <person name="Castelle C.J."/>
            <person name="Probst A.J."/>
            <person name="Thomas B.C."/>
            <person name="Singh A."/>
            <person name="Wilkins M.J."/>
            <person name="Karaoz U."/>
            <person name="Brodie E.L."/>
            <person name="Williams K.H."/>
            <person name="Hubbard S.S."/>
            <person name="Banfield J.F."/>
        </authorList>
    </citation>
    <scope>NUCLEOTIDE SEQUENCE [LARGE SCALE GENOMIC DNA]</scope>
</reference>
<evidence type="ECO:0000313" key="5">
    <source>
        <dbReference type="Proteomes" id="UP000177130"/>
    </source>
</evidence>
<feature type="domain" description="HIT" evidence="3">
    <location>
        <begin position="7"/>
        <end position="109"/>
    </location>
</feature>
<dbReference type="SUPFAM" id="SSF54197">
    <property type="entry name" value="HIT-like"/>
    <property type="match status" value="1"/>
</dbReference>
<feature type="active site" description="Tele-AMP-histidine intermediate" evidence="1">
    <location>
        <position position="94"/>
    </location>
</feature>
<dbReference type="PANTHER" id="PTHR46648:SF1">
    <property type="entry name" value="ADENOSINE 5'-MONOPHOSPHORAMIDASE HNT1"/>
    <property type="match status" value="1"/>
</dbReference>
<dbReference type="PROSITE" id="PS51084">
    <property type="entry name" value="HIT_2"/>
    <property type="match status" value="1"/>
</dbReference>
<accession>A0A1G2MGH4</accession>
<evidence type="ECO:0000256" key="2">
    <source>
        <dbReference type="PROSITE-ProRule" id="PRU00464"/>
    </source>
</evidence>
<evidence type="ECO:0000313" key="4">
    <source>
        <dbReference type="EMBL" id="OHA22978.1"/>
    </source>
</evidence>
<evidence type="ECO:0000256" key="1">
    <source>
        <dbReference type="PIRSR" id="PIRSR601310-1"/>
    </source>
</evidence>
<gene>
    <name evidence="4" type="ORF">A3C72_02055</name>
</gene>
<dbReference type="InterPro" id="IPR036265">
    <property type="entry name" value="HIT-like_sf"/>
</dbReference>
<comment type="caution">
    <text evidence="4">The sequence shown here is derived from an EMBL/GenBank/DDBJ whole genome shotgun (WGS) entry which is preliminary data.</text>
</comment>
<protein>
    <recommendedName>
        <fullName evidence="3">HIT domain-containing protein</fullName>
    </recommendedName>
</protein>
<dbReference type="STRING" id="1802306.A3C72_02055"/>
<dbReference type="AlphaFoldDB" id="A0A1G2MGH4"/>
<dbReference type="Gene3D" id="3.30.428.10">
    <property type="entry name" value="HIT-like"/>
    <property type="match status" value="1"/>
</dbReference>
<dbReference type="PRINTS" id="PR00332">
    <property type="entry name" value="HISTRIAD"/>
</dbReference>
<dbReference type="Proteomes" id="UP000177130">
    <property type="component" value="Unassembled WGS sequence"/>
</dbReference>
<proteinExistence type="predicted"/>
<dbReference type="GO" id="GO:0009117">
    <property type="term" value="P:nucleotide metabolic process"/>
    <property type="evidence" value="ECO:0007669"/>
    <property type="project" value="TreeGrafter"/>
</dbReference>
<name>A0A1G2MGH4_9BACT</name>